<reference evidence="1" key="1">
    <citation type="submission" date="2023-10" db="EMBL/GenBank/DDBJ databases">
        <title>Whole genome sequencing of actinobacterial strain Amycolatopsis sp. (BCA-696) identifies the underlying plant growth-promoting genes.</title>
        <authorList>
            <person name="Gandham P."/>
            <person name="Vadla N."/>
            <person name="Saji A."/>
            <person name="Srinivas V."/>
            <person name="Ruperao P."/>
            <person name="Selvanayagam S."/>
            <person name="Saxena R.K."/>
            <person name="Rathore A."/>
            <person name="Gopalakrishnan S."/>
            <person name="Thakur V."/>
        </authorList>
    </citation>
    <scope>NUCLEOTIDE SEQUENCE</scope>
    <source>
        <strain evidence="1">BCA-696</strain>
    </source>
</reference>
<accession>A0ACD5BFC5</accession>
<proteinExistence type="predicted"/>
<evidence type="ECO:0000313" key="1">
    <source>
        <dbReference type="EMBL" id="WYW18132.1"/>
    </source>
</evidence>
<name>A0ACD5BFC5_9PSEU</name>
<sequence length="192" mass="20985">MSTGRHPTLLDVFAPHPAFVLAETSRVDVPADALYRAIGELRAADVRSPWVRTLVHARGLPEALREHGHFPDLGETMLGERCAFLGERPGQEMVLGAAGRFWTAVPEWYEVTAESFRDFAHPHSGTIAVGFSVAPREETGCRLTIETRITATDPAARHAIALYWHAIRPAARLTTRALLDTIAERAAALTGS</sequence>
<evidence type="ECO:0000313" key="2">
    <source>
        <dbReference type="Proteomes" id="UP001456344"/>
    </source>
</evidence>
<dbReference type="Proteomes" id="UP001456344">
    <property type="component" value="Chromosome"/>
</dbReference>
<organism evidence="1 2">
    <name type="scientific">Amycolatopsis coloradensis</name>
    <dbReference type="NCBI Taxonomy" id="76021"/>
    <lineage>
        <taxon>Bacteria</taxon>
        <taxon>Bacillati</taxon>
        <taxon>Actinomycetota</taxon>
        <taxon>Actinomycetes</taxon>
        <taxon>Pseudonocardiales</taxon>
        <taxon>Pseudonocardiaceae</taxon>
        <taxon>Amycolatopsis</taxon>
    </lineage>
</organism>
<protein>
    <submittedName>
        <fullName evidence="1">Uncharacterized protein</fullName>
    </submittedName>
</protein>
<gene>
    <name evidence="1" type="ORF">LCL61_21555</name>
</gene>
<dbReference type="EMBL" id="CP150484">
    <property type="protein sequence ID" value="WYW18132.1"/>
    <property type="molecule type" value="Genomic_DNA"/>
</dbReference>
<keyword evidence="2" id="KW-1185">Reference proteome</keyword>